<proteinExistence type="predicted"/>
<evidence type="ECO:0000313" key="3">
    <source>
        <dbReference type="Proteomes" id="UP000190888"/>
    </source>
</evidence>
<dbReference type="STRING" id="413434.SAMN04488132_10743"/>
<feature type="region of interest" description="Disordered" evidence="1">
    <location>
        <begin position="267"/>
        <end position="302"/>
    </location>
</feature>
<feature type="region of interest" description="Disordered" evidence="1">
    <location>
        <begin position="1"/>
        <end position="23"/>
    </location>
</feature>
<evidence type="ECO:0000313" key="2">
    <source>
        <dbReference type="EMBL" id="SJZ96662.1"/>
    </source>
</evidence>
<feature type="compositionally biased region" description="Acidic residues" evidence="1">
    <location>
        <begin position="280"/>
        <end position="289"/>
    </location>
</feature>
<reference evidence="2 3" key="1">
    <citation type="submission" date="2017-02" db="EMBL/GenBank/DDBJ databases">
        <authorList>
            <person name="Peterson S.W."/>
        </authorList>
    </citation>
    <scope>NUCLEOTIDE SEQUENCE [LARGE SCALE GENOMIC DNA]</scope>
    <source>
        <strain evidence="2 3">DSM 22335</strain>
    </source>
</reference>
<dbReference type="Proteomes" id="UP000190888">
    <property type="component" value="Unassembled WGS sequence"/>
</dbReference>
<accession>A0A1T4PYN9</accession>
<protein>
    <submittedName>
        <fullName evidence="2">Uncharacterized protein</fullName>
    </submittedName>
</protein>
<dbReference type="EMBL" id="FUWH01000007">
    <property type="protein sequence ID" value="SJZ96662.1"/>
    <property type="molecule type" value="Genomic_DNA"/>
</dbReference>
<dbReference type="AlphaFoldDB" id="A0A1T4PYN9"/>
<dbReference type="OrthoDB" id="9765204at2"/>
<sequence>MFSTSSPKESAGRSNAASVTGNGKSLAPPGVKAFMPAPLQPVKEMITPVVQGVFGQESATQVVEKLKKRYPGVITPIANKLVSDFAGLNDLDDVLDYIYDMMGKNQKLRKIKAGDARNFDIPGRLAAAQAAIAHAKSIFKWGAGNQLEAQHVSEGNAGERSNIAKAINPIRVAEMPSDHLIKSVNENAAAGLSRGGTCAQYAAVVFEYLKSTGKYQLTLVSKKDHTFVVIGDYSHETENTLVVADAWPSVAQALLFADHFSEGKGGMAVKTGFKPPDPSEGSDSDEDEPLPVSVKPASLRGKDLNAKNDRNFLAEATTELAPTGHKDLSLMHYAVGSDEDGYSMLDNLGIHFDNLG</sequence>
<dbReference type="RefSeq" id="WP_078831823.1">
    <property type="nucleotide sequence ID" value="NZ_FUWH01000007.1"/>
</dbReference>
<organism evidence="2 3">
    <name type="scientific">Sediminibacterium ginsengisoli</name>
    <dbReference type="NCBI Taxonomy" id="413434"/>
    <lineage>
        <taxon>Bacteria</taxon>
        <taxon>Pseudomonadati</taxon>
        <taxon>Bacteroidota</taxon>
        <taxon>Chitinophagia</taxon>
        <taxon>Chitinophagales</taxon>
        <taxon>Chitinophagaceae</taxon>
        <taxon>Sediminibacterium</taxon>
    </lineage>
</organism>
<gene>
    <name evidence="2" type="ORF">SAMN04488132_10743</name>
</gene>
<keyword evidence="3" id="KW-1185">Reference proteome</keyword>
<evidence type="ECO:0000256" key="1">
    <source>
        <dbReference type="SAM" id="MobiDB-lite"/>
    </source>
</evidence>
<name>A0A1T4PYN9_9BACT</name>